<dbReference type="EMBL" id="BARS01052950">
    <property type="protein sequence ID" value="GAG47288.1"/>
    <property type="molecule type" value="Genomic_DNA"/>
</dbReference>
<dbReference type="SUPFAM" id="SSF52467">
    <property type="entry name" value="DHS-like NAD/FAD-binding domain"/>
    <property type="match status" value="1"/>
</dbReference>
<dbReference type="InterPro" id="IPR029035">
    <property type="entry name" value="DHS-like_NAD/FAD-binding_dom"/>
</dbReference>
<dbReference type="InterPro" id="IPR011766">
    <property type="entry name" value="TPP_enzyme_TPP-bd"/>
</dbReference>
<dbReference type="GO" id="GO:0050660">
    <property type="term" value="F:flavin adenine dinucleotide binding"/>
    <property type="evidence" value="ECO:0007669"/>
    <property type="project" value="TreeGrafter"/>
</dbReference>
<dbReference type="GO" id="GO:0000287">
    <property type="term" value="F:magnesium ion binding"/>
    <property type="evidence" value="ECO:0007669"/>
    <property type="project" value="InterPro"/>
</dbReference>
<name>X0YF30_9ZZZZ</name>
<feature type="non-terminal residue" evidence="4">
    <location>
        <position position="229"/>
    </location>
</feature>
<dbReference type="GO" id="GO:0030976">
    <property type="term" value="F:thiamine pyrophosphate binding"/>
    <property type="evidence" value="ECO:0007669"/>
    <property type="project" value="InterPro"/>
</dbReference>
<dbReference type="GO" id="GO:0003984">
    <property type="term" value="F:acetolactate synthase activity"/>
    <property type="evidence" value="ECO:0007669"/>
    <property type="project" value="TreeGrafter"/>
</dbReference>
<organism evidence="4">
    <name type="scientific">marine sediment metagenome</name>
    <dbReference type="NCBI Taxonomy" id="412755"/>
    <lineage>
        <taxon>unclassified sequences</taxon>
        <taxon>metagenomes</taxon>
        <taxon>ecological metagenomes</taxon>
    </lineage>
</organism>
<feature type="non-terminal residue" evidence="4">
    <location>
        <position position="1"/>
    </location>
</feature>
<proteinExistence type="inferred from homology"/>
<dbReference type="GO" id="GO:0005948">
    <property type="term" value="C:acetolactate synthase complex"/>
    <property type="evidence" value="ECO:0007669"/>
    <property type="project" value="TreeGrafter"/>
</dbReference>
<dbReference type="InterPro" id="IPR012000">
    <property type="entry name" value="Thiamin_PyroP_enz_cen_dom"/>
</dbReference>
<evidence type="ECO:0000256" key="1">
    <source>
        <dbReference type="ARBA" id="ARBA00007812"/>
    </source>
</evidence>
<dbReference type="PANTHER" id="PTHR18968">
    <property type="entry name" value="THIAMINE PYROPHOSPHATE ENZYMES"/>
    <property type="match status" value="1"/>
</dbReference>
<feature type="domain" description="Thiamine pyrophosphate enzyme TPP-binding" evidence="3">
    <location>
        <begin position="128"/>
        <end position="218"/>
    </location>
</feature>
<accession>X0YF30</accession>
<comment type="similarity">
    <text evidence="1">Belongs to the TPP enzyme family.</text>
</comment>
<protein>
    <recommendedName>
        <fullName evidence="5">Thiamine pyrophosphate enzyme TPP-binding domain-containing protein</fullName>
    </recommendedName>
</protein>
<dbReference type="SUPFAM" id="SSF52518">
    <property type="entry name" value="Thiamin diphosphate-binding fold (THDP-binding)"/>
    <property type="match status" value="1"/>
</dbReference>
<reference evidence="4" key="1">
    <citation type="journal article" date="2014" name="Front. Microbiol.">
        <title>High frequency of phylogenetically diverse reductive dehalogenase-homologous genes in deep subseafloor sedimentary metagenomes.</title>
        <authorList>
            <person name="Kawai M."/>
            <person name="Futagami T."/>
            <person name="Toyoda A."/>
            <person name="Takaki Y."/>
            <person name="Nishi S."/>
            <person name="Hori S."/>
            <person name="Arai W."/>
            <person name="Tsubouchi T."/>
            <person name="Morono Y."/>
            <person name="Uchiyama I."/>
            <person name="Ito T."/>
            <person name="Fujiyama A."/>
            <person name="Inagaki F."/>
            <person name="Takami H."/>
        </authorList>
    </citation>
    <scope>NUCLEOTIDE SEQUENCE</scope>
    <source>
        <strain evidence="4">Expedition CK06-06</strain>
    </source>
</reference>
<gene>
    <name evidence="4" type="ORF">S01H1_78654</name>
</gene>
<evidence type="ECO:0000259" key="2">
    <source>
        <dbReference type="Pfam" id="PF00205"/>
    </source>
</evidence>
<dbReference type="AlphaFoldDB" id="X0YF30"/>
<dbReference type="Pfam" id="PF00205">
    <property type="entry name" value="TPP_enzyme_M"/>
    <property type="match status" value="1"/>
</dbReference>
<dbReference type="InterPro" id="IPR045229">
    <property type="entry name" value="TPP_enz"/>
</dbReference>
<evidence type="ECO:0008006" key="5">
    <source>
        <dbReference type="Google" id="ProtNLM"/>
    </source>
</evidence>
<evidence type="ECO:0000259" key="3">
    <source>
        <dbReference type="Pfam" id="PF02775"/>
    </source>
</evidence>
<evidence type="ECO:0000313" key="4">
    <source>
        <dbReference type="EMBL" id="GAG47288.1"/>
    </source>
</evidence>
<dbReference type="Gene3D" id="3.40.50.970">
    <property type="match status" value="1"/>
</dbReference>
<sequence length="229" mass="25124">VLLAVGCRFADQTTSSFRQGVSFAIPPTQLIHLDIDPGEIGKNYPAAVGLVGDARAVLHQLVEEVRAQASKREYKGSPYFEEIQRAKEDWLRELSPFRDSERVPVTISRFIRELRAFLERDAIVVTSAGHPQAQVLQEFAFYQPRSNVTAAGFSTMGFTLPAAIGAKLAAPERQVVGVVGDGDFMMTMQELATAVQYKVPVVIAVLNNIGWQSIRDLQIAALGPERVLA</sequence>
<dbReference type="CDD" id="cd00568">
    <property type="entry name" value="TPP_enzymes"/>
    <property type="match status" value="1"/>
</dbReference>
<dbReference type="GO" id="GO:0009097">
    <property type="term" value="P:isoleucine biosynthetic process"/>
    <property type="evidence" value="ECO:0007669"/>
    <property type="project" value="TreeGrafter"/>
</dbReference>
<dbReference type="Pfam" id="PF02775">
    <property type="entry name" value="TPP_enzyme_C"/>
    <property type="match status" value="1"/>
</dbReference>
<dbReference type="Gene3D" id="3.40.50.1220">
    <property type="entry name" value="TPP-binding domain"/>
    <property type="match status" value="1"/>
</dbReference>
<dbReference type="InterPro" id="IPR029061">
    <property type="entry name" value="THDP-binding"/>
</dbReference>
<feature type="domain" description="Thiamine pyrophosphate enzyme central" evidence="2">
    <location>
        <begin position="1"/>
        <end position="61"/>
    </location>
</feature>
<dbReference type="PANTHER" id="PTHR18968:SF13">
    <property type="entry name" value="ACETOLACTATE SYNTHASE CATALYTIC SUBUNIT, MITOCHONDRIAL"/>
    <property type="match status" value="1"/>
</dbReference>
<comment type="caution">
    <text evidence="4">The sequence shown here is derived from an EMBL/GenBank/DDBJ whole genome shotgun (WGS) entry which is preliminary data.</text>
</comment>
<dbReference type="GO" id="GO:0009099">
    <property type="term" value="P:L-valine biosynthetic process"/>
    <property type="evidence" value="ECO:0007669"/>
    <property type="project" value="TreeGrafter"/>
</dbReference>